<dbReference type="GO" id="GO:0005634">
    <property type="term" value="C:nucleus"/>
    <property type="evidence" value="ECO:0007669"/>
    <property type="project" value="UniProtKB-SubCell"/>
</dbReference>
<feature type="compositionally biased region" description="Basic and acidic residues" evidence="3">
    <location>
        <begin position="1515"/>
        <end position="1544"/>
    </location>
</feature>
<sequence>MLSPSAVDVSLSENVCCSVAEESPAVVSGSTESKVLLDNKGDSASKNTKFRIPSLGFSKVDISSSKIEQESPLPKGVITLTKYKINVAECESTVSSLADENLSVTDFEFVNEDGSLEQGTLKPGVKTPAAEISLHDTEITVKIPKFRKPKFGISWSKGKPSETDVGSKVESEISKGRITSYMTDADIEKTTSSLDAELDVNIHKLESVLDAPKLDVSLPLMEVTTPKLEVDIRGPDIECKAEQEVVSGEKDNEEKENKFKTSKFKLPSFSWSPKKEAVAPSEDEGHQEELTSDIQIIEGSLEVKSPDTSVERTPSEIAVGDVETKIEGPEGKIKMPKFHIPKLGITHSKGKVSEKDVSKSKSEVKVPQLKATVEIADIAVEALNLEVACGAGTETYSPKIKMTKDDNKASEADLHLPSTDISIPKPDSDIQDLEAGLKIKGEIKQDGEGEEKEGHFKMPKFKLPSFSWSPKKEASVKPDSAANLEDPKLVTVSASIDTEVRGTATDDQGTGPALDLEISAGKGEQKSPIKKPQFVMPKISLSKIKVPKSQTHSPKVEADASVPKTEREADDSIQIPDIERSHSKRTEEGAQISIKLDDVKIPTVDFSKKETGAFQTEMGVSSAKIEAALPSSEGSFQQVVLKSSSTNEDTIQKTGIKLHKGEASVELRSPEIATEISSVVDERKMKLEGPEGKIKMPKFQKPKFGISLTKGKGPETEVRSPKIEAELPQLKTTNEIADIVVGVPASELTSDMSDPRLGVCKTKTPQVPTAGIEAPKGDISPKSKQMTEGAIESLEEKEIKLKEHEIKAEEVQTEEHQGWFKMPKFRMPTFGRTSLKEKKGDADPEKSMEKARTGIPSAEVQTETSVPENTFSLPHALAEITIGKEGIPKLGDTVMSSDVSLPKVEGDTPLSAEVTDSKVNIPKTETYADIVKRGTEGQTMHASEFTASSAELSKSYVSTSEITDDNSLTNRFPTCTLTLEEQKVKSQDMKVPKVESSTKLETSGAGCKPSAAEITLKATLEKIDVSLPREVLDIQNQEPEKIKAEMKTIGKDSEGSELKRPTCEWSTTKGSEEGAYVTAKLEDLKVEVPTLKMDVKIARVDPEMKFQVKTVEKDMSAGVEVQVEDGAETSKIKIHKFKISKFGVLHSEVKDFENDINLPKSGADSVSKTEPGTAEMQFQKSEGSVGLKSPALDHVEASDRITMETVDKSQGGPEVNIKFPKLKIPRFTFKALPTEADVSVSTVVTDPKGSSADIEVVQLQASSAVPEGTPEALEGGIQKAKSKILTLTEPDIKTAQMTTTIESSLSNARQDVHWSYIDGQEVSEKVEPEHVAIERCEIYTTEILKESEILSSEVKTASLGFSLLKVKLPESHSNLEVLVQQPLSTEADSVSKPKGADESFGVAAQRTGSAELKLSDKLHGGPEESSGEISLPKLKTLAVEVKPSSKLEESCSDKSPEGITAGPLSKDVDVAEGLEDEKKDIANEKEKTDSKRSPGRFKFWVPSIGFSSSGDETSTDAKIEVKKSVPEDVKPSDTLDNDSSKQTEKTGWFRFPKLGFTSPSKKAKTVAKEEVGHKEGRISDEDSPSDRPDVFFDAQESLSPKETTEGENVESGVASPSVPVSRTIVTSSARTELILLEEGKGSQPGDKTK</sequence>
<dbReference type="PANTHER" id="PTHR23348">
    <property type="entry name" value="PERIAXIN/AHNAK"/>
    <property type="match status" value="1"/>
</dbReference>
<feature type="region of interest" description="Disordered" evidence="3">
    <location>
        <begin position="830"/>
        <end position="868"/>
    </location>
</feature>
<feature type="region of interest" description="Disordered" evidence="3">
    <location>
        <begin position="408"/>
        <end position="429"/>
    </location>
</feature>
<proteinExistence type="predicted"/>
<dbReference type="OrthoDB" id="447516at2759"/>
<gene>
    <name evidence="4" type="ORF">AV530_009858</name>
</gene>
<feature type="compositionally biased region" description="Basic and acidic residues" evidence="3">
    <location>
        <begin position="1476"/>
        <end position="1492"/>
    </location>
</feature>
<feature type="region of interest" description="Disordered" evidence="3">
    <location>
        <begin position="748"/>
        <end position="789"/>
    </location>
</feature>
<feature type="compositionally biased region" description="Basic and acidic residues" evidence="3">
    <location>
        <begin position="712"/>
        <end position="721"/>
    </location>
</feature>
<feature type="compositionally biased region" description="Basic and acidic residues" evidence="3">
    <location>
        <begin position="1413"/>
        <end position="1422"/>
    </location>
</feature>
<dbReference type="GO" id="GO:0005737">
    <property type="term" value="C:cytoplasm"/>
    <property type="evidence" value="ECO:0007669"/>
    <property type="project" value="TreeGrafter"/>
</dbReference>
<dbReference type="GO" id="GO:0043484">
    <property type="term" value="P:regulation of RNA splicing"/>
    <property type="evidence" value="ECO:0007669"/>
    <property type="project" value="TreeGrafter"/>
</dbReference>
<feature type="compositionally biased region" description="Basic and acidic residues" evidence="3">
    <location>
        <begin position="1445"/>
        <end position="1456"/>
    </location>
</feature>
<feature type="region of interest" description="Disordered" evidence="3">
    <location>
        <begin position="1445"/>
        <end position="1621"/>
    </location>
</feature>
<name>A0A1V4KAI5_PATFA</name>
<evidence type="ECO:0000313" key="4">
    <source>
        <dbReference type="EMBL" id="OPJ81395.1"/>
    </source>
</evidence>
<feature type="region of interest" description="Disordered" evidence="3">
    <location>
        <begin position="1411"/>
        <end position="1431"/>
    </location>
</feature>
<keyword evidence="2" id="KW-0539">Nucleus</keyword>
<evidence type="ECO:0000256" key="2">
    <source>
        <dbReference type="ARBA" id="ARBA00023242"/>
    </source>
</evidence>
<feature type="region of interest" description="Disordered" evidence="3">
    <location>
        <begin position="691"/>
        <end position="721"/>
    </location>
</feature>
<dbReference type="GO" id="GO:0032287">
    <property type="term" value="P:peripheral nervous system myelin maintenance"/>
    <property type="evidence" value="ECO:0007669"/>
    <property type="project" value="TreeGrafter"/>
</dbReference>
<comment type="caution">
    <text evidence="4">The sequence shown here is derived from an EMBL/GenBank/DDBJ whole genome shotgun (WGS) entry which is preliminary data.</text>
</comment>
<dbReference type="Proteomes" id="UP000190648">
    <property type="component" value="Unassembled WGS sequence"/>
</dbReference>
<feature type="region of interest" description="Disordered" evidence="3">
    <location>
        <begin position="500"/>
        <end position="589"/>
    </location>
</feature>
<feature type="compositionally biased region" description="Basic and acidic residues" evidence="3">
    <location>
        <begin position="834"/>
        <end position="852"/>
    </location>
</feature>
<organism evidence="4 5">
    <name type="scientific">Patagioenas fasciata monilis</name>
    <dbReference type="NCBI Taxonomy" id="372326"/>
    <lineage>
        <taxon>Eukaryota</taxon>
        <taxon>Metazoa</taxon>
        <taxon>Chordata</taxon>
        <taxon>Craniata</taxon>
        <taxon>Vertebrata</taxon>
        <taxon>Euteleostomi</taxon>
        <taxon>Archelosauria</taxon>
        <taxon>Archosauria</taxon>
        <taxon>Dinosauria</taxon>
        <taxon>Saurischia</taxon>
        <taxon>Theropoda</taxon>
        <taxon>Coelurosauria</taxon>
        <taxon>Aves</taxon>
        <taxon>Neognathae</taxon>
        <taxon>Neoaves</taxon>
        <taxon>Columbimorphae</taxon>
        <taxon>Columbiformes</taxon>
        <taxon>Columbidae</taxon>
        <taxon>Patagioenas</taxon>
    </lineage>
</organism>
<evidence type="ECO:0000256" key="1">
    <source>
        <dbReference type="ARBA" id="ARBA00004123"/>
    </source>
</evidence>
<dbReference type="PANTHER" id="PTHR23348:SF42">
    <property type="entry name" value="PERIAXIN"/>
    <property type="match status" value="1"/>
</dbReference>
<evidence type="ECO:0000313" key="5">
    <source>
        <dbReference type="Proteomes" id="UP000190648"/>
    </source>
</evidence>
<dbReference type="STRING" id="372326.A0A1V4KAI5"/>
<feature type="compositionally biased region" description="Polar residues" evidence="3">
    <location>
        <begin position="859"/>
        <end position="868"/>
    </location>
</feature>
<dbReference type="InterPro" id="IPR052082">
    <property type="entry name" value="Myelin_sheath_structural"/>
</dbReference>
<feature type="compositionally biased region" description="Basic and acidic residues" evidence="3">
    <location>
        <begin position="1566"/>
        <end position="1590"/>
    </location>
</feature>
<protein>
    <submittedName>
        <fullName evidence="4">Protein AHNAK2</fullName>
    </submittedName>
</protein>
<evidence type="ECO:0000256" key="3">
    <source>
        <dbReference type="SAM" id="MobiDB-lite"/>
    </source>
</evidence>
<accession>A0A1V4KAI5</accession>
<comment type="subcellular location">
    <subcellularLocation>
        <location evidence="1">Nucleus</location>
    </subcellularLocation>
</comment>
<keyword evidence="5" id="KW-1185">Reference proteome</keyword>
<dbReference type="EMBL" id="LSYS01003973">
    <property type="protein sequence ID" value="OPJ81395.1"/>
    <property type="molecule type" value="Genomic_DNA"/>
</dbReference>
<reference evidence="4 5" key="1">
    <citation type="submission" date="2016-02" db="EMBL/GenBank/DDBJ databases">
        <title>Band-tailed pigeon sequencing and assembly.</title>
        <authorList>
            <person name="Soares A.E."/>
            <person name="Novak B.J."/>
            <person name="Rice E.S."/>
            <person name="O'Connell B."/>
            <person name="Chang D."/>
            <person name="Weber S."/>
            <person name="Shapiro B."/>
        </authorList>
    </citation>
    <scope>NUCLEOTIDE SEQUENCE [LARGE SCALE GENOMIC DNA]</scope>
    <source>
        <strain evidence="4">BTP2013</strain>
        <tissue evidence="4">Blood</tissue>
    </source>
</reference>
<feature type="compositionally biased region" description="Basic and acidic residues" evidence="3">
    <location>
        <begin position="577"/>
        <end position="588"/>
    </location>
</feature>